<reference evidence="8" key="1">
    <citation type="submission" date="2021-06" db="EMBL/GenBank/DDBJ databases">
        <title>Description of novel taxa of the family Lachnospiraceae.</title>
        <authorList>
            <person name="Chaplin A.V."/>
            <person name="Sokolova S.R."/>
            <person name="Pikina A.P."/>
            <person name="Korzhanova M."/>
            <person name="Belova V."/>
            <person name="Korostin D."/>
            <person name="Efimov B.A."/>
        </authorList>
    </citation>
    <scope>NUCLEOTIDE SEQUENCE</scope>
    <source>
        <strain evidence="8">ASD5720</strain>
    </source>
</reference>
<dbReference type="SUPFAM" id="SSF103473">
    <property type="entry name" value="MFS general substrate transporter"/>
    <property type="match status" value="1"/>
</dbReference>
<gene>
    <name evidence="8" type="ORF">KTH89_10820</name>
</gene>
<feature type="transmembrane region" description="Helical" evidence="6">
    <location>
        <begin position="80"/>
        <end position="99"/>
    </location>
</feature>
<dbReference type="InterPro" id="IPR036259">
    <property type="entry name" value="MFS_trans_sf"/>
</dbReference>
<feature type="transmembrane region" description="Helical" evidence="6">
    <location>
        <begin position="105"/>
        <end position="128"/>
    </location>
</feature>
<dbReference type="EMBL" id="JAHQCW010000016">
    <property type="protein sequence ID" value="MBU9737034.1"/>
    <property type="molecule type" value="Genomic_DNA"/>
</dbReference>
<feature type="transmembrane region" description="Helical" evidence="6">
    <location>
        <begin position="45"/>
        <end position="68"/>
    </location>
</feature>
<proteinExistence type="predicted"/>
<dbReference type="GO" id="GO:0022857">
    <property type="term" value="F:transmembrane transporter activity"/>
    <property type="evidence" value="ECO:0007669"/>
    <property type="project" value="InterPro"/>
</dbReference>
<evidence type="ECO:0000313" key="8">
    <source>
        <dbReference type="EMBL" id="MBU9737034.1"/>
    </source>
</evidence>
<dbReference type="InterPro" id="IPR011701">
    <property type="entry name" value="MFS"/>
</dbReference>
<sequence>MAQQKKRIHYAWFVLIAIIIMMGFLRGGVNSGMGLFLSPISQDLGFGIGSLSIMYSVSALVGAVWNPIAGKLLQKYSIRMITGISVCVHALCFAAMGLMHQLWGWYSFVGLMALGAAFTTQLVGPVLINKWFKEKNGTAMGIMMAAVGLFGAILQPTTAAVISKFGWSAGYICLGLVSFVVVLPVVLLLIRDNPEDKGLKAYGAEEAEKKQEASGRQAVDPSMIPGITSSRALKTPAFYCVFLFMFFICGIASFASHVPTLAVDSQFTTQVGGNGMSFWMIGTFVGSLLFGMLADKLGAKKSALLAMCFGFVAVLILIFFRQHLAGYYGALVFYGFLASTMGTLGPLIVSSIFGYKDFGTIFGFMVTAINVASMVLVPVYGFVYDATKTYQYVLYMILGFLVACVLCLLIAFKNGEKLKSEF</sequence>
<dbReference type="PANTHER" id="PTHR11360:SF284">
    <property type="entry name" value="EG:103B4.3 PROTEIN-RELATED"/>
    <property type="match status" value="1"/>
</dbReference>
<evidence type="ECO:0000256" key="6">
    <source>
        <dbReference type="SAM" id="Phobius"/>
    </source>
</evidence>
<evidence type="ECO:0000256" key="2">
    <source>
        <dbReference type="ARBA" id="ARBA00022448"/>
    </source>
</evidence>
<dbReference type="InterPro" id="IPR020846">
    <property type="entry name" value="MFS_dom"/>
</dbReference>
<evidence type="ECO:0000256" key="1">
    <source>
        <dbReference type="ARBA" id="ARBA00004651"/>
    </source>
</evidence>
<keyword evidence="5 6" id="KW-0472">Membrane</keyword>
<feature type="transmembrane region" description="Helical" evidence="6">
    <location>
        <begin position="276"/>
        <end position="294"/>
    </location>
</feature>
<feature type="transmembrane region" description="Helical" evidence="6">
    <location>
        <begin position="168"/>
        <end position="190"/>
    </location>
</feature>
<dbReference type="GO" id="GO:0005886">
    <property type="term" value="C:plasma membrane"/>
    <property type="evidence" value="ECO:0007669"/>
    <property type="project" value="UniProtKB-SubCell"/>
</dbReference>
<dbReference type="RefSeq" id="WP_158342414.1">
    <property type="nucleotide sequence ID" value="NZ_JAHQCW010000016.1"/>
</dbReference>
<evidence type="ECO:0000259" key="7">
    <source>
        <dbReference type="PROSITE" id="PS50850"/>
    </source>
</evidence>
<accession>A0A949JZN7</accession>
<dbReference type="InterPro" id="IPR050327">
    <property type="entry name" value="Proton-linked_MCT"/>
</dbReference>
<organism evidence="8 9">
    <name type="scientific">Diplocloster agilis</name>
    <dbReference type="NCBI Taxonomy" id="2850323"/>
    <lineage>
        <taxon>Bacteria</taxon>
        <taxon>Bacillati</taxon>
        <taxon>Bacillota</taxon>
        <taxon>Clostridia</taxon>
        <taxon>Lachnospirales</taxon>
        <taxon>Lachnospiraceae</taxon>
        <taxon>Diplocloster</taxon>
    </lineage>
</organism>
<evidence type="ECO:0000256" key="3">
    <source>
        <dbReference type="ARBA" id="ARBA00022692"/>
    </source>
</evidence>
<dbReference type="PROSITE" id="PS50850">
    <property type="entry name" value="MFS"/>
    <property type="match status" value="1"/>
</dbReference>
<dbReference type="PANTHER" id="PTHR11360">
    <property type="entry name" value="MONOCARBOXYLATE TRANSPORTER"/>
    <property type="match status" value="1"/>
</dbReference>
<dbReference type="Proteomes" id="UP000712157">
    <property type="component" value="Unassembled WGS sequence"/>
</dbReference>
<feature type="transmembrane region" description="Helical" evidence="6">
    <location>
        <begin position="237"/>
        <end position="256"/>
    </location>
</feature>
<keyword evidence="3 6" id="KW-0812">Transmembrane</keyword>
<protein>
    <submittedName>
        <fullName evidence="8">MFS transporter</fullName>
    </submittedName>
</protein>
<keyword evidence="9" id="KW-1185">Reference proteome</keyword>
<dbReference type="Pfam" id="PF07690">
    <property type="entry name" value="MFS_1"/>
    <property type="match status" value="2"/>
</dbReference>
<comment type="caution">
    <text evidence="8">The sequence shown here is derived from an EMBL/GenBank/DDBJ whole genome shotgun (WGS) entry which is preliminary data.</text>
</comment>
<feature type="domain" description="Major facilitator superfamily (MFS) profile" evidence="7">
    <location>
        <begin position="15"/>
        <end position="416"/>
    </location>
</feature>
<feature type="transmembrane region" description="Helical" evidence="6">
    <location>
        <begin position="361"/>
        <end position="380"/>
    </location>
</feature>
<feature type="transmembrane region" description="Helical" evidence="6">
    <location>
        <begin position="326"/>
        <end position="349"/>
    </location>
</feature>
<feature type="transmembrane region" description="Helical" evidence="6">
    <location>
        <begin position="7"/>
        <end position="25"/>
    </location>
</feature>
<keyword evidence="2" id="KW-0813">Transport</keyword>
<evidence type="ECO:0000256" key="4">
    <source>
        <dbReference type="ARBA" id="ARBA00022989"/>
    </source>
</evidence>
<feature type="transmembrane region" description="Helical" evidence="6">
    <location>
        <begin position="303"/>
        <end position="320"/>
    </location>
</feature>
<feature type="transmembrane region" description="Helical" evidence="6">
    <location>
        <begin position="392"/>
        <end position="412"/>
    </location>
</feature>
<feature type="transmembrane region" description="Helical" evidence="6">
    <location>
        <begin position="140"/>
        <end position="162"/>
    </location>
</feature>
<keyword evidence="4 6" id="KW-1133">Transmembrane helix</keyword>
<dbReference type="AlphaFoldDB" id="A0A949JZN7"/>
<name>A0A949JZN7_9FIRM</name>
<dbReference type="Gene3D" id="1.20.1250.20">
    <property type="entry name" value="MFS general substrate transporter like domains"/>
    <property type="match status" value="2"/>
</dbReference>
<comment type="subcellular location">
    <subcellularLocation>
        <location evidence="1">Cell membrane</location>
        <topology evidence="1">Multi-pass membrane protein</topology>
    </subcellularLocation>
</comment>
<evidence type="ECO:0000256" key="5">
    <source>
        <dbReference type="ARBA" id="ARBA00023136"/>
    </source>
</evidence>
<evidence type="ECO:0000313" key="9">
    <source>
        <dbReference type="Proteomes" id="UP000712157"/>
    </source>
</evidence>